<evidence type="ECO:0000313" key="1">
    <source>
        <dbReference type="EMBL" id="PYI36781.1"/>
    </source>
</evidence>
<keyword evidence="2" id="KW-1185">Reference proteome</keyword>
<dbReference type="AlphaFoldDB" id="A0A2V5IKW5"/>
<protein>
    <submittedName>
        <fullName evidence="1">Uncharacterized protein</fullName>
    </submittedName>
</protein>
<dbReference type="EMBL" id="KZ825463">
    <property type="protein sequence ID" value="PYI36781.1"/>
    <property type="molecule type" value="Genomic_DNA"/>
</dbReference>
<evidence type="ECO:0000313" key="2">
    <source>
        <dbReference type="Proteomes" id="UP000248817"/>
    </source>
</evidence>
<proteinExistence type="predicted"/>
<sequence length="181" mass="20203">MKRTARTNSTSFPVSHRLASCPLPPLHSCEVNSKPVAPRGYCCCIARLSVCPPSGFQARIVPFSSCTNVCRTDDQLQPDTSGDFLIRHHILPQMSHKYHLQFRGSSSVRCTKMRRYAHADTQIRTPRGMGPTPWQASALARSLSSPRVRGEAYECPDSWSKTFLATNPPLYVQAVRKSTKL</sequence>
<accession>A0A2V5IKW5</accession>
<gene>
    <name evidence="1" type="ORF">BP00DRAFT_3432</name>
</gene>
<reference evidence="1 2" key="1">
    <citation type="submission" date="2018-02" db="EMBL/GenBank/DDBJ databases">
        <title>The genomes of Aspergillus section Nigri reveals drivers in fungal speciation.</title>
        <authorList>
            <consortium name="DOE Joint Genome Institute"/>
            <person name="Vesth T.C."/>
            <person name="Nybo J."/>
            <person name="Theobald S."/>
            <person name="Brandl J."/>
            <person name="Frisvad J.C."/>
            <person name="Nielsen K.F."/>
            <person name="Lyhne E.K."/>
            <person name="Kogle M.E."/>
            <person name="Kuo A."/>
            <person name="Riley R."/>
            <person name="Clum A."/>
            <person name="Nolan M."/>
            <person name="Lipzen A."/>
            <person name="Salamov A."/>
            <person name="Henrissat B."/>
            <person name="Wiebenga A."/>
            <person name="De vries R.P."/>
            <person name="Grigoriev I.V."/>
            <person name="Mortensen U.H."/>
            <person name="Andersen M.R."/>
            <person name="Baker S.E."/>
        </authorList>
    </citation>
    <scope>NUCLEOTIDE SEQUENCE [LARGE SCALE GENOMIC DNA]</scope>
    <source>
        <strain evidence="1 2">CBS 114.80</strain>
    </source>
</reference>
<dbReference type="Proteomes" id="UP000248817">
    <property type="component" value="Unassembled WGS sequence"/>
</dbReference>
<name>A0A2V5IKW5_9EURO</name>
<organism evidence="1 2">
    <name type="scientific">Aspergillus indologenus CBS 114.80</name>
    <dbReference type="NCBI Taxonomy" id="1450541"/>
    <lineage>
        <taxon>Eukaryota</taxon>
        <taxon>Fungi</taxon>
        <taxon>Dikarya</taxon>
        <taxon>Ascomycota</taxon>
        <taxon>Pezizomycotina</taxon>
        <taxon>Eurotiomycetes</taxon>
        <taxon>Eurotiomycetidae</taxon>
        <taxon>Eurotiales</taxon>
        <taxon>Aspergillaceae</taxon>
        <taxon>Aspergillus</taxon>
        <taxon>Aspergillus subgen. Circumdati</taxon>
    </lineage>
</organism>